<keyword evidence="1" id="KW-0472">Membrane</keyword>
<keyword evidence="3" id="KW-1185">Reference proteome</keyword>
<reference evidence="2" key="1">
    <citation type="submission" date="2021-01" db="EMBL/GenBank/DDBJ databases">
        <authorList>
            <consortium name="Genoscope - CEA"/>
            <person name="William W."/>
        </authorList>
    </citation>
    <scope>NUCLEOTIDE SEQUENCE</scope>
</reference>
<accession>A0A8S1YKS2</accession>
<dbReference type="EMBL" id="CAJJDP010000199">
    <property type="protein sequence ID" value="CAD8214945.1"/>
    <property type="molecule type" value="Genomic_DNA"/>
</dbReference>
<evidence type="ECO:0000313" key="3">
    <source>
        <dbReference type="Proteomes" id="UP000683925"/>
    </source>
</evidence>
<dbReference type="AlphaFoldDB" id="A0A8S1YKS2"/>
<name>A0A8S1YKS2_PAROT</name>
<dbReference type="Proteomes" id="UP000683925">
    <property type="component" value="Unassembled WGS sequence"/>
</dbReference>
<organism evidence="2 3">
    <name type="scientific">Paramecium octaurelia</name>
    <dbReference type="NCBI Taxonomy" id="43137"/>
    <lineage>
        <taxon>Eukaryota</taxon>
        <taxon>Sar</taxon>
        <taxon>Alveolata</taxon>
        <taxon>Ciliophora</taxon>
        <taxon>Intramacronucleata</taxon>
        <taxon>Oligohymenophorea</taxon>
        <taxon>Peniculida</taxon>
        <taxon>Parameciidae</taxon>
        <taxon>Paramecium</taxon>
    </lineage>
</organism>
<proteinExistence type="predicted"/>
<protein>
    <submittedName>
        <fullName evidence="2">Uncharacterized protein</fullName>
    </submittedName>
</protein>
<evidence type="ECO:0000313" key="2">
    <source>
        <dbReference type="EMBL" id="CAD8214945.1"/>
    </source>
</evidence>
<feature type="transmembrane region" description="Helical" evidence="1">
    <location>
        <begin position="14"/>
        <end position="34"/>
    </location>
</feature>
<evidence type="ECO:0000256" key="1">
    <source>
        <dbReference type="SAM" id="Phobius"/>
    </source>
</evidence>
<feature type="transmembrane region" description="Helical" evidence="1">
    <location>
        <begin position="55"/>
        <end position="75"/>
    </location>
</feature>
<comment type="caution">
    <text evidence="2">The sequence shown here is derived from an EMBL/GenBank/DDBJ whole genome shotgun (WGS) entry which is preliminary data.</text>
</comment>
<keyword evidence="1" id="KW-0812">Transmembrane</keyword>
<sequence>MSNPDKAKWNPQRITINLVILAGFLQILTFHHNIQQRFYFHLGKLTIGVARGSNQYIIIRWILEIFEMVMVMVYVV</sequence>
<keyword evidence="1" id="KW-1133">Transmembrane helix</keyword>
<gene>
    <name evidence="2" type="ORF">POCTA_138.1.T1950020</name>
</gene>